<feature type="compositionally biased region" description="Basic residues" evidence="1">
    <location>
        <begin position="1"/>
        <end position="15"/>
    </location>
</feature>
<comment type="caution">
    <text evidence="2">The sequence shown here is derived from an EMBL/GenBank/DDBJ whole genome shotgun (WGS) entry which is preliminary data.</text>
</comment>
<accession>A0A0F9JIR5</accession>
<sequence length="314" mass="35602">MPKKKVGRPKNKKNKVGREKEMGRTMTAAALIHMGKTYRETCHILGVSLGTCSKANKILISQGDLVYGKVMRQITTLLSEGVDQSTISTLTGIDEHIILDMKDLIHDRKYMQGIFEGLYESFGKNPAWDKIYKGLWRDFSVGSMYLEHIGNKTKLVYQSFSDYEMGLKAEYFDNMKLLESKVVELYNPESKIYLIDDKVIRPKELGYKPESDNKKALETLGISLDINDIHIKSLEGGIFQVRYTNLENPGLDEINEFKLEYLNGSSVPKNNFIEVICNSKLELDSFVSSLLGIEGYIGFPGDAKLYKNGKHKKS</sequence>
<evidence type="ECO:0000313" key="2">
    <source>
        <dbReference type="EMBL" id="KKL98862.1"/>
    </source>
</evidence>
<name>A0A0F9JIR5_9ZZZZ</name>
<reference evidence="2" key="1">
    <citation type="journal article" date="2015" name="Nature">
        <title>Complex archaea that bridge the gap between prokaryotes and eukaryotes.</title>
        <authorList>
            <person name="Spang A."/>
            <person name="Saw J.H."/>
            <person name="Jorgensen S.L."/>
            <person name="Zaremba-Niedzwiedzka K."/>
            <person name="Martijn J."/>
            <person name="Lind A.E."/>
            <person name="van Eijk R."/>
            <person name="Schleper C."/>
            <person name="Guy L."/>
            <person name="Ettema T.J."/>
        </authorList>
    </citation>
    <scope>NUCLEOTIDE SEQUENCE</scope>
</reference>
<dbReference type="AlphaFoldDB" id="A0A0F9JIR5"/>
<evidence type="ECO:0000256" key="1">
    <source>
        <dbReference type="SAM" id="MobiDB-lite"/>
    </source>
</evidence>
<feature type="region of interest" description="Disordered" evidence="1">
    <location>
        <begin position="1"/>
        <end position="20"/>
    </location>
</feature>
<dbReference type="EMBL" id="LAZR01017814">
    <property type="protein sequence ID" value="KKL98862.1"/>
    <property type="molecule type" value="Genomic_DNA"/>
</dbReference>
<organism evidence="2">
    <name type="scientific">marine sediment metagenome</name>
    <dbReference type="NCBI Taxonomy" id="412755"/>
    <lineage>
        <taxon>unclassified sequences</taxon>
        <taxon>metagenomes</taxon>
        <taxon>ecological metagenomes</taxon>
    </lineage>
</organism>
<gene>
    <name evidence="2" type="ORF">LCGC14_1820200</name>
</gene>
<protein>
    <submittedName>
        <fullName evidence="2">Uncharacterized protein</fullName>
    </submittedName>
</protein>
<proteinExistence type="predicted"/>